<dbReference type="GO" id="GO:0008843">
    <property type="term" value="F:endochitinase activity"/>
    <property type="evidence" value="ECO:0007669"/>
    <property type="project" value="UniProtKB-EC"/>
</dbReference>
<reference evidence="1 2" key="2">
    <citation type="submission" date="2014-09" db="EMBL/GenBank/DDBJ databases">
        <authorList>
            <consortium name="NBRP consortium"/>
            <person name="Sawabe T."/>
            <person name="Meirelles P."/>
            <person name="Nakanishi M."/>
            <person name="Sayaka M."/>
            <person name="Hattori M."/>
            <person name="Ohkuma M."/>
        </authorList>
    </citation>
    <scope>NUCLEOTIDE SEQUENCE [LARGE SCALE GENOMIC DNA]</scope>
    <source>
        <strain evidence="1 2">JCM 19240</strain>
    </source>
</reference>
<keyword evidence="1" id="KW-0326">Glycosidase</keyword>
<evidence type="ECO:0000313" key="1">
    <source>
        <dbReference type="EMBL" id="GAL34831.1"/>
    </source>
</evidence>
<evidence type="ECO:0000313" key="2">
    <source>
        <dbReference type="Proteomes" id="UP000029224"/>
    </source>
</evidence>
<protein>
    <submittedName>
        <fullName evidence="1">Chitinase</fullName>
        <ecNumber evidence="1">3.2.1.14</ecNumber>
    </submittedName>
</protein>
<dbReference type="Proteomes" id="UP000029224">
    <property type="component" value="Unassembled WGS sequence"/>
</dbReference>
<accession>A0A090T4G5</accession>
<gene>
    <name evidence="1" type="ORF">JCM19240_4381</name>
</gene>
<sequence>MVAASRMLTEGFELADGSQFLPLRDDQVAIGLPSGPSSANSGQAPIANIEAALDCMISLNRCGTVVPTKTSPNFGGVMTWSINWDQHDGFNFSVPVKAKLDQLNAR</sequence>
<dbReference type="EMBL" id="BBMT01000005">
    <property type="protein sequence ID" value="GAL34831.1"/>
    <property type="molecule type" value="Genomic_DNA"/>
</dbReference>
<proteinExistence type="predicted"/>
<keyword evidence="1" id="KW-0378">Hydrolase</keyword>
<dbReference type="Gene3D" id="3.20.20.80">
    <property type="entry name" value="Glycosidases"/>
    <property type="match status" value="1"/>
</dbReference>
<dbReference type="AlphaFoldDB" id="A0A090T4G5"/>
<dbReference type="InterPro" id="IPR017853">
    <property type="entry name" value="GH"/>
</dbReference>
<comment type="caution">
    <text evidence="1">The sequence shown here is derived from an EMBL/GenBank/DDBJ whole genome shotgun (WGS) entry which is preliminary data.</text>
</comment>
<dbReference type="SUPFAM" id="SSF51445">
    <property type="entry name" value="(Trans)glycosidases"/>
    <property type="match status" value="1"/>
</dbReference>
<organism evidence="1 2">
    <name type="scientific">Vibrio maritimus</name>
    <dbReference type="NCBI Taxonomy" id="990268"/>
    <lineage>
        <taxon>Bacteria</taxon>
        <taxon>Pseudomonadati</taxon>
        <taxon>Pseudomonadota</taxon>
        <taxon>Gammaproteobacteria</taxon>
        <taxon>Vibrionales</taxon>
        <taxon>Vibrionaceae</taxon>
        <taxon>Vibrio</taxon>
    </lineage>
</organism>
<dbReference type="EC" id="3.2.1.14" evidence="1"/>
<name>A0A090T4G5_9VIBR</name>
<keyword evidence="2" id="KW-1185">Reference proteome</keyword>
<reference evidence="1 2" key="1">
    <citation type="submission" date="2014-09" db="EMBL/GenBank/DDBJ databases">
        <title>Vibrio maritimus JCM 19240. (C210) whole genome shotgun sequence.</title>
        <authorList>
            <person name="Sawabe T."/>
            <person name="Meirelles P."/>
            <person name="Nakanishi M."/>
            <person name="Sayaka M."/>
            <person name="Hattori M."/>
            <person name="Ohkuma M."/>
        </authorList>
    </citation>
    <scope>NUCLEOTIDE SEQUENCE [LARGE SCALE GENOMIC DNA]</scope>
    <source>
        <strain evidence="1 2">JCM 19240</strain>
    </source>
</reference>